<proteinExistence type="predicted"/>
<gene>
    <name evidence="1" type="ORF">I5M07_02390</name>
</gene>
<dbReference type="EMBL" id="JAEHFV010000001">
    <property type="protein sequence ID" value="MBK0368671.1"/>
    <property type="molecule type" value="Genomic_DNA"/>
</dbReference>
<reference evidence="1" key="1">
    <citation type="submission" date="2020-12" db="EMBL/GenBank/DDBJ databases">
        <title>Bacterial novel species Flavobacterium sp. SE-1-e isolated from soil.</title>
        <authorList>
            <person name="Jung H.-Y."/>
        </authorList>
    </citation>
    <scope>NUCLEOTIDE SEQUENCE</scope>
    <source>
        <strain evidence="1">SE-1-e</strain>
    </source>
</reference>
<accession>A0A934UIB4</accession>
<keyword evidence="2" id="KW-1185">Reference proteome</keyword>
<sequence length="103" mass="11912">MMNNQRDTWKITPEEAHKMLTDEGMNVILDEGAEILSFLRFLEENTVKKFLKGSESDETVEDNILEKKTYTPTKIKQKKNVSPEGVIYCGTCNFLNNNFYAKI</sequence>
<protein>
    <submittedName>
        <fullName evidence="1">Uncharacterized protein</fullName>
    </submittedName>
</protein>
<dbReference type="AlphaFoldDB" id="A0A934UIB4"/>
<dbReference type="Proteomes" id="UP000609172">
    <property type="component" value="Unassembled WGS sequence"/>
</dbReference>
<name>A0A934UIB4_9FLAO</name>
<dbReference type="RefSeq" id="WP_200104592.1">
    <property type="nucleotide sequence ID" value="NZ_JAEHFV010000001.1"/>
</dbReference>
<comment type="caution">
    <text evidence="1">The sequence shown here is derived from an EMBL/GenBank/DDBJ whole genome shotgun (WGS) entry which is preliminary data.</text>
</comment>
<organism evidence="1 2">
    <name type="scientific">Flavobacterium agrisoli</name>
    <dbReference type="NCBI Taxonomy" id="2793066"/>
    <lineage>
        <taxon>Bacteria</taxon>
        <taxon>Pseudomonadati</taxon>
        <taxon>Bacteroidota</taxon>
        <taxon>Flavobacteriia</taxon>
        <taxon>Flavobacteriales</taxon>
        <taxon>Flavobacteriaceae</taxon>
        <taxon>Flavobacterium</taxon>
    </lineage>
</organism>
<evidence type="ECO:0000313" key="2">
    <source>
        <dbReference type="Proteomes" id="UP000609172"/>
    </source>
</evidence>
<evidence type="ECO:0000313" key="1">
    <source>
        <dbReference type="EMBL" id="MBK0368671.1"/>
    </source>
</evidence>